<accession>A0A0Q4B7K0</accession>
<evidence type="ECO:0000313" key="2">
    <source>
        <dbReference type="Proteomes" id="UP000054172"/>
    </source>
</evidence>
<organism evidence="1 2">
    <name type="scientific">Candidatus [Bacteroides] periocalifornicus</name>
    <dbReference type="NCBI Taxonomy" id="1702214"/>
    <lineage>
        <taxon>Bacteria</taxon>
        <taxon>Pseudomonadati</taxon>
        <taxon>Bacteroidota</taxon>
    </lineage>
</organism>
<name>A0A0Q4B7K0_9BACT</name>
<proteinExistence type="predicted"/>
<dbReference type="AlphaFoldDB" id="A0A0Q4B7K0"/>
<evidence type="ECO:0000313" key="1">
    <source>
        <dbReference type="EMBL" id="KQM08796.1"/>
    </source>
</evidence>
<comment type="caution">
    <text evidence="1">The sequence shown here is derived from an EMBL/GenBank/DDBJ whole genome shotgun (WGS) entry which is preliminary data.</text>
</comment>
<dbReference type="PATRIC" id="fig|1702214.3.peg.2066"/>
<reference evidence="1" key="1">
    <citation type="submission" date="2015-08" db="EMBL/GenBank/DDBJ databases">
        <title>Candidatus Bacteriodes Periocalifornicus.</title>
        <authorList>
            <person name="McLean J.S."/>
            <person name="Kelley S."/>
        </authorList>
    </citation>
    <scope>NUCLEOTIDE SEQUENCE [LARGE SCALE GENOMIC DNA]</scope>
    <source>
        <strain evidence="1">12B</strain>
    </source>
</reference>
<dbReference type="Proteomes" id="UP000054172">
    <property type="component" value="Unassembled WGS sequence"/>
</dbReference>
<evidence type="ECO:0008006" key="3">
    <source>
        <dbReference type="Google" id="ProtNLM"/>
    </source>
</evidence>
<sequence length="191" mass="21481">MANGQIVSLTGGLSHARMLGTKVQPLGEYIQTFMATAGIEYWEHPHFSLLSSLSVRQEGGATEYRAMEDFRESVIHQEERATYLSTSTLYRLYHRGDPIEFFMGLGPCLNIRLAHRNRFKDPLLQGYWLARVTLVGELNGGFRYWVGVTRRIYLGLQGEATMDLTPAATSAGQLLRGLSFHVARALGCRIR</sequence>
<dbReference type="EMBL" id="LIIK01000021">
    <property type="protein sequence ID" value="KQM08796.1"/>
    <property type="molecule type" value="Genomic_DNA"/>
</dbReference>
<keyword evidence="2" id="KW-1185">Reference proteome</keyword>
<protein>
    <recommendedName>
        <fullName evidence="3">Outer membrane protein beta-barrel domain-containing protein</fullName>
    </recommendedName>
</protein>
<gene>
    <name evidence="1" type="ORF">AL399_05225</name>
</gene>